<protein>
    <submittedName>
        <fullName evidence="1">Uncharacterized protein</fullName>
    </submittedName>
</protein>
<sequence>MKRKPWAYTLPTEPMFDRTMRALPEYSHSNPVMPVGSEWRCNVNAGKSGPDLWVMCTQVEITKSNRSGIEWRRIIIMDDGSTS</sequence>
<reference evidence="2" key="1">
    <citation type="submission" date="2017-08" db="EMBL/GenBank/DDBJ databases">
        <title>A dynamic microbial community with high functional redundancy inhabits the cold, oxic subseafloor aquifer.</title>
        <authorList>
            <person name="Tully B.J."/>
            <person name="Wheat C.G."/>
            <person name="Glazer B.T."/>
            <person name="Huber J.A."/>
        </authorList>
    </citation>
    <scope>NUCLEOTIDE SEQUENCE [LARGE SCALE GENOMIC DNA]</scope>
</reference>
<name>A0A2A5AG32_9GAMM</name>
<dbReference type="AlphaFoldDB" id="A0A2A5AG32"/>
<dbReference type="Proteomes" id="UP000218327">
    <property type="component" value="Unassembled WGS sequence"/>
</dbReference>
<accession>A0A2A5AG32</accession>
<evidence type="ECO:0000313" key="2">
    <source>
        <dbReference type="Proteomes" id="UP000218327"/>
    </source>
</evidence>
<dbReference type="EMBL" id="NVVJ01000101">
    <property type="protein sequence ID" value="PCJ18292.1"/>
    <property type="molecule type" value="Genomic_DNA"/>
</dbReference>
<gene>
    <name evidence="1" type="ORF">COA96_16875</name>
</gene>
<evidence type="ECO:0000313" key="1">
    <source>
        <dbReference type="EMBL" id="PCJ18292.1"/>
    </source>
</evidence>
<proteinExistence type="predicted"/>
<organism evidence="1 2">
    <name type="scientific">SAR86 cluster bacterium</name>
    <dbReference type="NCBI Taxonomy" id="2030880"/>
    <lineage>
        <taxon>Bacteria</taxon>
        <taxon>Pseudomonadati</taxon>
        <taxon>Pseudomonadota</taxon>
        <taxon>Gammaproteobacteria</taxon>
        <taxon>SAR86 cluster</taxon>
    </lineage>
</organism>
<comment type="caution">
    <text evidence="1">The sequence shown here is derived from an EMBL/GenBank/DDBJ whole genome shotgun (WGS) entry which is preliminary data.</text>
</comment>